<dbReference type="AlphaFoldDB" id="A0A0F9TW55"/>
<keyword evidence="1" id="KW-0175">Coiled coil</keyword>
<dbReference type="EMBL" id="LAZR01000251">
    <property type="protein sequence ID" value="KKN79182.1"/>
    <property type="molecule type" value="Genomic_DNA"/>
</dbReference>
<evidence type="ECO:0000313" key="2">
    <source>
        <dbReference type="EMBL" id="KKN79182.1"/>
    </source>
</evidence>
<organism evidence="2">
    <name type="scientific">marine sediment metagenome</name>
    <dbReference type="NCBI Taxonomy" id="412755"/>
    <lineage>
        <taxon>unclassified sequences</taxon>
        <taxon>metagenomes</taxon>
        <taxon>ecological metagenomes</taxon>
    </lineage>
</organism>
<accession>A0A0F9TW55</accession>
<dbReference type="Pfam" id="PF16510">
    <property type="entry name" value="P22_portal"/>
    <property type="match status" value="1"/>
</dbReference>
<comment type="caution">
    <text evidence="2">The sequence shown here is derived from an EMBL/GenBank/DDBJ whole genome shotgun (WGS) entry which is preliminary data.</text>
</comment>
<protein>
    <recommendedName>
        <fullName evidence="3">Portal protein</fullName>
    </recommendedName>
</protein>
<proteinExistence type="predicted"/>
<gene>
    <name evidence="2" type="ORF">LCGC14_0341990</name>
</gene>
<sequence length="715" mass="82156">MGNNGKPVHDILDVDGQVAVQAPTGFDVSDYKYIIDYIFNDLDSVKEVFREKVAVRNRNFDFYAGRQWTNEEYQMHKKQFRVPYVFNEIKSKVDHLVGTQTQTRLDARLVPREKGDEAAAELLTFIVKWAEQMNNLEYVETDVFTEGLIGGVSIAVVSWKNDDIQNGYPCVEKVPTNEMYWDSRARNLNLSDARWMARVAYVPKIDLIELMPEKEKEISEASNIGTEIGDNTGRFFKVLTQRQSASIRNRFQTSRNYERDVVQYIEYYERRKIYQYVVADEVQGKVRNFDIKEEAEEFYEGLIDQYLDEGQSLQNPDGSPRVVTDVILKNSLYQTIIVGDQVISCELLELTDFPYVVFFAYFDEGDYWGFVDDLISPQILVNRSFSQWDYQIGTSLKNAVTVVENMLKRGFTIEKVRQELSKTGPVIPVASHNAINPLPNSQVTPDLFQSISWSISRMNDYAGGRNALGLQENAAESGRAVLARAEAGGVGRLPLFDKLRLWRAGITMRLVWFIKNFMVPGQVLRIVGMDESTQYVELDDGILDTFKEIQIDVKIDEAIKSDSIKERNFQQLKELFSVIPGLPPEIVTKMLLEYSGIPQSKKREITDMLEFYQQYIQEKAKLSNDEKLQKEVVDSLQKKQLKEQMERGDQVKEQQQEVEKEIKSVKVKMDDLDKKREEMSNQNLSIQQLNTANNRLNTPAEMKGGMAASITSALM</sequence>
<evidence type="ECO:0000256" key="1">
    <source>
        <dbReference type="SAM" id="Coils"/>
    </source>
</evidence>
<evidence type="ECO:0008006" key="3">
    <source>
        <dbReference type="Google" id="ProtNLM"/>
    </source>
</evidence>
<reference evidence="2" key="1">
    <citation type="journal article" date="2015" name="Nature">
        <title>Complex archaea that bridge the gap between prokaryotes and eukaryotes.</title>
        <authorList>
            <person name="Spang A."/>
            <person name="Saw J.H."/>
            <person name="Jorgensen S.L."/>
            <person name="Zaremba-Niedzwiedzka K."/>
            <person name="Martijn J."/>
            <person name="Lind A.E."/>
            <person name="van Eijk R."/>
            <person name="Schleper C."/>
            <person name="Guy L."/>
            <person name="Ettema T.J."/>
        </authorList>
    </citation>
    <scope>NUCLEOTIDE SEQUENCE</scope>
</reference>
<name>A0A0F9TW55_9ZZZZ</name>
<dbReference type="InterPro" id="IPR032427">
    <property type="entry name" value="P22_portal"/>
</dbReference>
<feature type="coiled-coil region" evidence="1">
    <location>
        <begin position="638"/>
        <end position="692"/>
    </location>
</feature>